<proteinExistence type="predicted"/>
<dbReference type="SMART" id="SM00855">
    <property type="entry name" value="PGAM"/>
    <property type="match status" value="1"/>
</dbReference>
<dbReference type="GO" id="GO:0016787">
    <property type="term" value="F:hydrolase activity"/>
    <property type="evidence" value="ECO:0007669"/>
    <property type="project" value="UniProtKB-KW"/>
</dbReference>
<dbReference type="PANTHER" id="PTHR48100:SF59">
    <property type="entry name" value="ADENOSYLCOBALAMIN_ALPHA-RIBAZOLE PHOSPHATASE"/>
    <property type="match status" value="1"/>
</dbReference>
<dbReference type="PANTHER" id="PTHR48100">
    <property type="entry name" value="BROAD-SPECIFICITY PHOSPHATASE YOR283W-RELATED"/>
    <property type="match status" value="1"/>
</dbReference>
<keyword evidence="1" id="KW-0378">Hydrolase</keyword>
<dbReference type="Pfam" id="PF00300">
    <property type="entry name" value="His_Phos_1"/>
    <property type="match status" value="1"/>
</dbReference>
<dbReference type="CDD" id="cd07067">
    <property type="entry name" value="HP_PGM_like"/>
    <property type="match status" value="1"/>
</dbReference>
<dbReference type="InterPro" id="IPR029033">
    <property type="entry name" value="His_PPase_superfam"/>
</dbReference>
<dbReference type="SUPFAM" id="SSF53254">
    <property type="entry name" value="Phosphoglycerate mutase-like"/>
    <property type="match status" value="1"/>
</dbReference>
<gene>
    <name evidence="1" type="ORF">P6P90_00535</name>
</gene>
<dbReference type="InterPro" id="IPR050275">
    <property type="entry name" value="PGM_Phosphatase"/>
</dbReference>
<evidence type="ECO:0000313" key="2">
    <source>
        <dbReference type="Proteomes" id="UP001218246"/>
    </source>
</evidence>
<comment type="caution">
    <text evidence="1">The sequence shown here is derived from an EMBL/GenBank/DDBJ whole genome shotgun (WGS) entry which is preliminary data.</text>
</comment>
<keyword evidence="2" id="KW-1185">Reference proteome</keyword>
<dbReference type="Gene3D" id="3.40.50.1240">
    <property type="entry name" value="Phosphoglycerate mutase-like"/>
    <property type="match status" value="1"/>
</dbReference>
<dbReference type="EC" id="3.1.3.-" evidence="1"/>
<sequence length="189" mass="21346">MTEICLVRHGQTDWNFKQIIQGREDIPLNTVGKKQAEQSASFLSQEKWDVIISSPLLRAKETASLIQNAAGIPELHLDERFIERDFGSASGRPVAEVREQIAKGEVADMETDEQLVERCFSALCDVAKKHKGKRIIIVAHSHAIKAILHAIHPQEIHFKTPLQNACANYVALQDKAWHVRRYNVAEHIV</sequence>
<protein>
    <submittedName>
        <fullName evidence="1">Histidine phosphatase family protein</fullName>
        <ecNumber evidence="1">3.1.3.-</ecNumber>
    </submittedName>
</protein>
<reference evidence="1 2" key="1">
    <citation type="submission" date="2023-04" db="EMBL/GenBank/DDBJ databases">
        <title>Ectobacillus antri isolated from activated sludge.</title>
        <authorList>
            <person name="Yan P."/>
            <person name="Liu X."/>
        </authorList>
    </citation>
    <scope>NUCLEOTIDE SEQUENCE [LARGE SCALE GENOMIC DNA]</scope>
    <source>
        <strain evidence="1 2">C18H</strain>
    </source>
</reference>
<accession>A0ABT6H209</accession>
<dbReference type="InterPro" id="IPR013078">
    <property type="entry name" value="His_Pase_superF_clade-1"/>
</dbReference>
<organism evidence="1 2">
    <name type="scientific">Ectobacillus antri</name>
    <dbReference type="NCBI Taxonomy" id="2486280"/>
    <lineage>
        <taxon>Bacteria</taxon>
        <taxon>Bacillati</taxon>
        <taxon>Bacillota</taxon>
        <taxon>Bacilli</taxon>
        <taxon>Bacillales</taxon>
        <taxon>Bacillaceae</taxon>
        <taxon>Ectobacillus</taxon>
    </lineage>
</organism>
<dbReference type="PROSITE" id="PS00175">
    <property type="entry name" value="PG_MUTASE"/>
    <property type="match status" value="1"/>
</dbReference>
<dbReference type="RefSeq" id="WP_124564922.1">
    <property type="nucleotide sequence ID" value="NZ_JARRRY010000001.1"/>
</dbReference>
<dbReference type="InterPro" id="IPR001345">
    <property type="entry name" value="PG/BPGM_mutase_AS"/>
</dbReference>
<dbReference type="EMBL" id="JARULN010000001">
    <property type="protein sequence ID" value="MDG5752486.1"/>
    <property type="molecule type" value="Genomic_DNA"/>
</dbReference>
<evidence type="ECO:0000313" key="1">
    <source>
        <dbReference type="EMBL" id="MDG5752486.1"/>
    </source>
</evidence>
<name>A0ABT6H209_9BACI</name>
<dbReference type="Proteomes" id="UP001218246">
    <property type="component" value="Unassembled WGS sequence"/>
</dbReference>